<name>A0A0N7IET7_9BACE</name>
<evidence type="ECO:0000256" key="1">
    <source>
        <dbReference type="SAM" id="SignalP"/>
    </source>
</evidence>
<feature type="signal peptide" evidence="1">
    <location>
        <begin position="1"/>
        <end position="20"/>
    </location>
</feature>
<feature type="chain" id="PRO_5006013365" evidence="1">
    <location>
        <begin position="21"/>
        <end position="297"/>
    </location>
</feature>
<keyword evidence="1" id="KW-0732">Signal</keyword>
<dbReference type="Gene3D" id="2.70.70.10">
    <property type="entry name" value="Glucose Permease (Domain IIA)"/>
    <property type="match status" value="1"/>
</dbReference>
<sequence>MKLQHYLCLLLFCLPLLVYAQSDKTVTVSYERSAKGEVTFYSETQSHTPYTVSMTFSRLSNTTSSEGEIYDAVIHYGKTRLLTLRPSTENVPIGFSYRYTYKKGNSRLKTDTSFVYLFPLAQGKVVRVNKMVSLDNFMGKEGEKRITGLGFSTTAGDTIFAARGGLVTEVVDNSASTSENTSFHSTENYLEVFHKDGTFARYKLFQNEGIFVSPGEEVIPGQPLGIIGGENYKQGSHLRFSIYCPDRPDHSYVPDFYLSPEETGKPEERVMYKSWHPVEIIMKEMSKKEKKKFLSKE</sequence>
<dbReference type="InterPro" id="IPR011055">
    <property type="entry name" value="Dup_hybrid_motif"/>
</dbReference>
<accession>A0A0N7IET7</accession>
<dbReference type="SUPFAM" id="SSF51261">
    <property type="entry name" value="Duplicated hybrid motif"/>
    <property type="match status" value="1"/>
</dbReference>
<dbReference type="CDD" id="cd12797">
    <property type="entry name" value="M23_peptidase"/>
    <property type="match status" value="1"/>
</dbReference>
<dbReference type="KEGG" id="bcel:BcellWH2_01053"/>
<evidence type="ECO:0000313" key="4">
    <source>
        <dbReference type="Proteomes" id="UP000061809"/>
    </source>
</evidence>
<dbReference type="EMBL" id="CP012801">
    <property type="protein sequence ID" value="ALJ58315.1"/>
    <property type="molecule type" value="Genomic_DNA"/>
</dbReference>
<proteinExistence type="predicted"/>
<dbReference type="RefSeq" id="WP_029428456.1">
    <property type="nucleotide sequence ID" value="NZ_CP012801.1"/>
</dbReference>
<reference evidence="3 4" key="1">
    <citation type="journal article" date="2015" name="Science">
        <title>Genetic determinants of in vivo fitness and diet responsiveness in multiple human gut Bacteroides.</title>
        <authorList>
            <person name="Wu M."/>
            <person name="McNulty N.P."/>
            <person name="Rodionov D.A."/>
            <person name="Khoroshkin M.S."/>
            <person name="Griffin N.W."/>
            <person name="Cheng J."/>
            <person name="Latreille P."/>
            <person name="Kerstetter R.A."/>
            <person name="Terrapon N."/>
            <person name="Henrissat B."/>
            <person name="Osterman A.L."/>
            <person name="Gordon J.I."/>
        </authorList>
    </citation>
    <scope>NUCLEOTIDE SEQUENCE [LARGE SCALE GENOMIC DNA]</scope>
    <source>
        <strain evidence="3 4">WH2</strain>
    </source>
</reference>
<feature type="domain" description="M23ase beta-sheet core" evidence="2">
    <location>
        <begin position="147"/>
        <end position="243"/>
    </location>
</feature>
<dbReference type="AlphaFoldDB" id="A0A0N7IET7"/>
<organism evidence="3 4">
    <name type="scientific">Bacteroides cellulosilyticus</name>
    <dbReference type="NCBI Taxonomy" id="246787"/>
    <lineage>
        <taxon>Bacteria</taxon>
        <taxon>Pseudomonadati</taxon>
        <taxon>Bacteroidota</taxon>
        <taxon>Bacteroidia</taxon>
        <taxon>Bacteroidales</taxon>
        <taxon>Bacteroidaceae</taxon>
        <taxon>Bacteroides</taxon>
    </lineage>
</organism>
<dbReference type="Proteomes" id="UP000061809">
    <property type="component" value="Chromosome"/>
</dbReference>
<gene>
    <name evidence="3" type="ORF">BcellWH2_01053</name>
</gene>
<evidence type="ECO:0000259" key="2">
    <source>
        <dbReference type="Pfam" id="PF01551"/>
    </source>
</evidence>
<protein>
    <submittedName>
        <fullName evidence="3">Peptidase family M23</fullName>
    </submittedName>
</protein>
<evidence type="ECO:0000313" key="3">
    <source>
        <dbReference type="EMBL" id="ALJ58315.1"/>
    </source>
</evidence>
<dbReference type="InterPro" id="IPR016047">
    <property type="entry name" value="M23ase_b-sheet_dom"/>
</dbReference>
<dbReference type="Pfam" id="PF01551">
    <property type="entry name" value="Peptidase_M23"/>
    <property type="match status" value="1"/>
</dbReference>
<dbReference type="PATRIC" id="fig|246787.4.peg.1085"/>